<dbReference type="RefSeq" id="WP_131552897.1">
    <property type="nucleotide sequence ID" value="NZ_SJSK01000002.1"/>
</dbReference>
<name>A0A4V2MIV2_9SPHI</name>
<dbReference type="AlphaFoldDB" id="A0A4V2MIV2"/>
<gene>
    <name evidence="1" type="ORF">EZ428_09445</name>
</gene>
<accession>A0A4V2MIV2</accession>
<organism evidence="1 2">
    <name type="scientific">Pedobacter frigiditerrae</name>
    <dbReference type="NCBI Taxonomy" id="2530452"/>
    <lineage>
        <taxon>Bacteria</taxon>
        <taxon>Pseudomonadati</taxon>
        <taxon>Bacteroidota</taxon>
        <taxon>Sphingobacteriia</taxon>
        <taxon>Sphingobacteriales</taxon>
        <taxon>Sphingobacteriaceae</taxon>
        <taxon>Pedobacter</taxon>
    </lineage>
</organism>
<comment type="caution">
    <text evidence="1">The sequence shown here is derived from an EMBL/GenBank/DDBJ whole genome shotgun (WGS) entry which is preliminary data.</text>
</comment>
<reference evidence="1 2" key="1">
    <citation type="submission" date="2019-02" db="EMBL/GenBank/DDBJ databases">
        <title>Pedobacter sp. RP-1-13 sp. nov., isolated from Arctic soil.</title>
        <authorList>
            <person name="Dahal R.H."/>
        </authorList>
    </citation>
    <scope>NUCLEOTIDE SEQUENCE [LARGE SCALE GENOMIC DNA]</scope>
    <source>
        <strain evidence="1 2">RP-1-13</strain>
    </source>
</reference>
<dbReference type="OrthoDB" id="886726at2"/>
<dbReference type="Proteomes" id="UP000292884">
    <property type="component" value="Unassembled WGS sequence"/>
</dbReference>
<dbReference type="EMBL" id="SJSK01000002">
    <property type="protein sequence ID" value="TCC91956.1"/>
    <property type="molecule type" value="Genomic_DNA"/>
</dbReference>
<evidence type="ECO:0008006" key="3">
    <source>
        <dbReference type="Google" id="ProtNLM"/>
    </source>
</evidence>
<evidence type="ECO:0000313" key="1">
    <source>
        <dbReference type="EMBL" id="TCC91956.1"/>
    </source>
</evidence>
<keyword evidence="2" id="KW-1185">Reference proteome</keyword>
<protein>
    <recommendedName>
        <fullName evidence="3">Zf-HC2 domain-containing protein</fullName>
    </recommendedName>
</protein>
<evidence type="ECO:0000313" key="2">
    <source>
        <dbReference type="Proteomes" id="UP000292884"/>
    </source>
</evidence>
<proteinExistence type="predicted"/>
<sequence>MENNNRDCKKATFLIEKGMHTQLHPDEKIKLKLHLFSCSWCKTYQRQSKYIETMVGNLFNQPKREKLTDDFKNNLQSLIKEKLNK</sequence>